<gene>
    <name evidence="1" type="ordered locus">Acid_3604</name>
</gene>
<dbReference type="STRING" id="234267.Acid_3604"/>
<dbReference type="EMBL" id="CP000473">
    <property type="protein sequence ID" value="ABJ84576.1"/>
    <property type="molecule type" value="Genomic_DNA"/>
</dbReference>
<name>Q01N76_SOLUE</name>
<organism evidence="1">
    <name type="scientific">Solibacter usitatus (strain Ellin6076)</name>
    <dbReference type="NCBI Taxonomy" id="234267"/>
    <lineage>
        <taxon>Bacteria</taxon>
        <taxon>Pseudomonadati</taxon>
        <taxon>Acidobacteriota</taxon>
        <taxon>Terriglobia</taxon>
        <taxon>Bryobacterales</taxon>
        <taxon>Solibacteraceae</taxon>
        <taxon>Candidatus Solibacter</taxon>
    </lineage>
</organism>
<sequence>MIKWALRRAIDKFERDWKYDASYMRDIIDASPRAAWLFSRAAALGQFRRDIPIEPWFAAGITAVRHEDCGPCTQLGVAMAERAGVNPAVIRAVLTDNPGAMPPDVALAWKFTRATLAHDPAADEYRDAIVSRWGRRGLISLAFAITASRIYPTVKYALGHGKACMRIVVDGTPVLFDHGRSSTPADAAVPTP</sequence>
<dbReference type="KEGG" id="sus:Acid_3604"/>
<dbReference type="eggNOG" id="COG2128">
    <property type="taxonomic scope" value="Bacteria"/>
</dbReference>
<evidence type="ECO:0000313" key="1">
    <source>
        <dbReference type="EMBL" id="ABJ84576.1"/>
    </source>
</evidence>
<dbReference type="AlphaFoldDB" id="Q01N76"/>
<dbReference type="InParanoid" id="Q01N76"/>
<protein>
    <recommendedName>
        <fullName evidence="2">Carboxymuconolactone decarboxylase-like domain-containing protein</fullName>
    </recommendedName>
</protein>
<accession>Q01N76</accession>
<dbReference type="OrthoDB" id="287782at2"/>
<dbReference type="SUPFAM" id="SSF69118">
    <property type="entry name" value="AhpD-like"/>
    <property type="match status" value="1"/>
</dbReference>
<proteinExistence type="predicted"/>
<evidence type="ECO:0008006" key="2">
    <source>
        <dbReference type="Google" id="ProtNLM"/>
    </source>
</evidence>
<dbReference type="InterPro" id="IPR029032">
    <property type="entry name" value="AhpD-like"/>
</dbReference>
<dbReference type="HOGENOM" id="CLU_127086_0_0_0"/>
<reference evidence="1" key="1">
    <citation type="submission" date="2006-10" db="EMBL/GenBank/DDBJ databases">
        <title>Complete sequence of Solibacter usitatus Ellin6076.</title>
        <authorList>
            <consortium name="US DOE Joint Genome Institute"/>
            <person name="Copeland A."/>
            <person name="Lucas S."/>
            <person name="Lapidus A."/>
            <person name="Barry K."/>
            <person name="Detter J.C."/>
            <person name="Glavina del Rio T."/>
            <person name="Hammon N."/>
            <person name="Israni S."/>
            <person name="Dalin E."/>
            <person name="Tice H."/>
            <person name="Pitluck S."/>
            <person name="Thompson L.S."/>
            <person name="Brettin T."/>
            <person name="Bruce D."/>
            <person name="Han C."/>
            <person name="Tapia R."/>
            <person name="Gilna P."/>
            <person name="Schmutz J."/>
            <person name="Larimer F."/>
            <person name="Land M."/>
            <person name="Hauser L."/>
            <person name="Kyrpides N."/>
            <person name="Mikhailova N."/>
            <person name="Janssen P.H."/>
            <person name="Kuske C.R."/>
            <person name="Richardson P."/>
        </authorList>
    </citation>
    <scope>NUCLEOTIDE SEQUENCE</scope>
    <source>
        <strain evidence="1">Ellin6076</strain>
    </source>
</reference>